<comment type="similarity">
    <text evidence="2">Belongs to the DAMOX/DASOX family.</text>
</comment>
<dbReference type="GO" id="GO:0005737">
    <property type="term" value="C:cytoplasm"/>
    <property type="evidence" value="ECO:0007669"/>
    <property type="project" value="TreeGrafter"/>
</dbReference>
<evidence type="ECO:0000259" key="6">
    <source>
        <dbReference type="Pfam" id="PF01266"/>
    </source>
</evidence>
<proteinExistence type="inferred from homology"/>
<sequence>MSPKPDVVVLGAGVIGLSIALELDAAGFRVAVVGKDLPGDSNAVDYASPWAGCLWFSYDTDTTKPVYKRDVRTFQRLQEMVHTRPDLVQWYPILSVSGSPMSKDDHPWADDVKVLTAKDGLPGGFAYGTECQTLMMNAPQYMLYLGEQVRARGIPMVKKRLNSVDEAYSVFGKVDLVVNASGLGAQALVGAADPAVYSARGVTVLARAPKVTRAGQVMDVLKATFAGGEQPPPTYILPRPGTDGHVVLGGTYDAENYSPLPSTEIVEGILQRTFALDSNLAPGGTWRDIEVLGVNVGLRPSRKNGQRVELEHRRIGDGATAATPTASLADRGRSVGVIHAYGFGGVGFISSLGAAEDVVALAKEFKTGAPARL</sequence>
<dbReference type="InterPro" id="IPR006181">
    <property type="entry name" value="D-amino_acid_oxidase_CS"/>
</dbReference>
<dbReference type="RefSeq" id="XP_060453895.1">
    <property type="nucleotide sequence ID" value="XM_060596953.1"/>
</dbReference>
<dbReference type="PANTHER" id="PTHR11530:SF30">
    <property type="entry name" value="FAD DEPENDENT OXIDOREDUCTASE DOMAIN-CONTAINING PROTEIN"/>
    <property type="match status" value="1"/>
</dbReference>
<dbReference type="SUPFAM" id="SSF51971">
    <property type="entry name" value="Nucleotide-binding domain"/>
    <property type="match status" value="1"/>
</dbReference>
<dbReference type="PIRSF" id="PIRSF000189">
    <property type="entry name" value="D-aa_oxidase"/>
    <property type="match status" value="1"/>
</dbReference>
<evidence type="ECO:0000256" key="2">
    <source>
        <dbReference type="ARBA" id="ARBA00006730"/>
    </source>
</evidence>
<dbReference type="PROSITE" id="PS00677">
    <property type="entry name" value="DAO"/>
    <property type="match status" value="1"/>
</dbReference>
<evidence type="ECO:0000256" key="3">
    <source>
        <dbReference type="ARBA" id="ARBA00022630"/>
    </source>
</evidence>
<name>A0AA48HZW8_9TREE</name>
<protein>
    <recommendedName>
        <fullName evidence="6">FAD dependent oxidoreductase domain-containing protein</fullName>
    </recommendedName>
</protein>
<dbReference type="GeneID" id="85492500"/>
<keyword evidence="4" id="KW-0274">FAD</keyword>
<dbReference type="Pfam" id="PF01266">
    <property type="entry name" value="DAO"/>
    <property type="match status" value="1"/>
</dbReference>
<gene>
    <name evidence="7" type="ORF">CcaverHIS019_0113470</name>
</gene>
<dbReference type="GO" id="GO:0019478">
    <property type="term" value="P:D-amino acid catabolic process"/>
    <property type="evidence" value="ECO:0007669"/>
    <property type="project" value="TreeGrafter"/>
</dbReference>
<dbReference type="GO" id="GO:0003884">
    <property type="term" value="F:D-amino-acid oxidase activity"/>
    <property type="evidence" value="ECO:0007669"/>
    <property type="project" value="InterPro"/>
</dbReference>
<dbReference type="KEGG" id="ccac:CcaHIS019_0113470"/>
<dbReference type="InterPro" id="IPR006076">
    <property type="entry name" value="FAD-dep_OxRdtase"/>
</dbReference>
<dbReference type="Proteomes" id="UP001233271">
    <property type="component" value="Chromosome 1"/>
</dbReference>
<dbReference type="GO" id="GO:0071949">
    <property type="term" value="F:FAD binding"/>
    <property type="evidence" value="ECO:0007669"/>
    <property type="project" value="InterPro"/>
</dbReference>
<evidence type="ECO:0000256" key="4">
    <source>
        <dbReference type="ARBA" id="ARBA00022827"/>
    </source>
</evidence>
<evidence type="ECO:0000313" key="7">
    <source>
        <dbReference type="EMBL" id="BEI88629.1"/>
    </source>
</evidence>
<reference evidence="7" key="1">
    <citation type="journal article" date="2023" name="BMC Genomics">
        <title>Chromosome-level genome assemblies of Cutaneotrichosporon spp. (Trichosporonales, Basidiomycota) reveal imbalanced evolution between nucleotide sequences and chromosome synteny.</title>
        <authorList>
            <person name="Kobayashi Y."/>
            <person name="Kayamori A."/>
            <person name="Aoki K."/>
            <person name="Shiwa Y."/>
            <person name="Matsutani M."/>
            <person name="Fujita N."/>
            <person name="Sugita T."/>
            <person name="Iwasaki W."/>
            <person name="Tanaka N."/>
            <person name="Takashima M."/>
        </authorList>
    </citation>
    <scope>NUCLEOTIDE SEQUENCE</scope>
    <source>
        <strain evidence="7">HIS019</strain>
    </source>
</reference>
<dbReference type="AlphaFoldDB" id="A0AA48HZW8"/>
<keyword evidence="8" id="KW-1185">Reference proteome</keyword>
<dbReference type="EMBL" id="AP028212">
    <property type="protein sequence ID" value="BEI88629.1"/>
    <property type="molecule type" value="Genomic_DNA"/>
</dbReference>
<comment type="cofactor">
    <cofactor evidence="1">
        <name>FAD</name>
        <dbReference type="ChEBI" id="CHEBI:57692"/>
    </cofactor>
</comment>
<evidence type="ECO:0000313" key="8">
    <source>
        <dbReference type="Proteomes" id="UP001233271"/>
    </source>
</evidence>
<dbReference type="Gene3D" id="3.30.9.10">
    <property type="entry name" value="D-Amino Acid Oxidase, subunit A, domain 2"/>
    <property type="match status" value="1"/>
</dbReference>
<evidence type="ECO:0000256" key="5">
    <source>
        <dbReference type="ARBA" id="ARBA00023002"/>
    </source>
</evidence>
<feature type="domain" description="FAD dependent oxidoreductase" evidence="6">
    <location>
        <begin position="6"/>
        <end position="360"/>
    </location>
</feature>
<keyword evidence="5" id="KW-0560">Oxidoreductase</keyword>
<accession>A0AA48HZW8</accession>
<keyword evidence="3" id="KW-0285">Flavoprotein</keyword>
<dbReference type="Gene3D" id="3.40.50.720">
    <property type="entry name" value="NAD(P)-binding Rossmann-like Domain"/>
    <property type="match status" value="1"/>
</dbReference>
<evidence type="ECO:0000256" key="1">
    <source>
        <dbReference type="ARBA" id="ARBA00001974"/>
    </source>
</evidence>
<dbReference type="PANTHER" id="PTHR11530">
    <property type="entry name" value="D-AMINO ACID OXIDASE"/>
    <property type="match status" value="1"/>
</dbReference>
<organism evidence="7 8">
    <name type="scientific">Cutaneotrichosporon cavernicola</name>
    <dbReference type="NCBI Taxonomy" id="279322"/>
    <lineage>
        <taxon>Eukaryota</taxon>
        <taxon>Fungi</taxon>
        <taxon>Dikarya</taxon>
        <taxon>Basidiomycota</taxon>
        <taxon>Agaricomycotina</taxon>
        <taxon>Tremellomycetes</taxon>
        <taxon>Trichosporonales</taxon>
        <taxon>Trichosporonaceae</taxon>
        <taxon>Cutaneotrichosporon</taxon>
    </lineage>
</organism>
<dbReference type="SUPFAM" id="SSF54373">
    <property type="entry name" value="FAD-linked reductases, C-terminal domain"/>
    <property type="match status" value="1"/>
</dbReference>
<dbReference type="InterPro" id="IPR023209">
    <property type="entry name" value="DAO"/>
</dbReference>